<dbReference type="PANTHER" id="PTHR21411">
    <property type="entry name" value="APONTIC"/>
    <property type="match status" value="1"/>
</dbReference>
<evidence type="ECO:0000259" key="7">
    <source>
        <dbReference type="Pfam" id="PF13873"/>
    </source>
</evidence>
<dbReference type="InterPro" id="IPR028002">
    <property type="entry name" value="Myb_DNA-bind_5"/>
</dbReference>
<comment type="subunit">
    <text evidence="1">Self-associates forming complexes of several hundred monomers.</text>
</comment>
<protein>
    <recommendedName>
        <fullName evidence="2">Regulatory protein zeste</fullName>
    </recommendedName>
</protein>
<dbReference type="PANTHER" id="PTHR21411:SF0">
    <property type="entry name" value="REGULATORY PROTEIN ZESTE"/>
    <property type="match status" value="1"/>
</dbReference>
<feature type="region of interest" description="Disordered" evidence="6">
    <location>
        <begin position="89"/>
        <end position="115"/>
    </location>
</feature>
<accession>A0A8S3WM99</accession>
<proteinExistence type="predicted"/>
<evidence type="ECO:0000256" key="5">
    <source>
        <dbReference type="ARBA" id="ARBA00025466"/>
    </source>
</evidence>
<dbReference type="OrthoDB" id="6084504at2759"/>
<evidence type="ECO:0000313" key="8">
    <source>
        <dbReference type="EMBL" id="CAG4965543.1"/>
    </source>
</evidence>
<comment type="caution">
    <text evidence="8">The sequence shown here is derived from an EMBL/GenBank/DDBJ whole genome shotgun (WGS) entry which is preliminary data.</text>
</comment>
<comment type="function">
    <text evidence="5">Involved in transvection phenomena (= synapsis-dependent gene expression), where the synaptic pairing of chromosomes carrying genes with which zeste interacts influences the expression of these genes. Zeste binds to DNA and stimulates transcription from a nearby promoter.</text>
</comment>
<feature type="compositionally biased region" description="Basic and acidic residues" evidence="6">
    <location>
        <begin position="12"/>
        <end position="22"/>
    </location>
</feature>
<keyword evidence="9" id="KW-1185">Reference proteome</keyword>
<dbReference type="Proteomes" id="UP000691718">
    <property type="component" value="Unassembled WGS sequence"/>
</dbReference>
<organism evidence="8 9">
    <name type="scientific">Parnassius apollo</name>
    <name type="common">Apollo butterfly</name>
    <name type="synonym">Papilio apollo</name>
    <dbReference type="NCBI Taxonomy" id="110799"/>
    <lineage>
        <taxon>Eukaryota</taxon>
        <taxon>Metazoa</taxon>
        <taxon>Ecdysozoa</taxon>
        <taxon>Arthropoda</taxon>
        <taxon>Hexapoda</taxon>
        <taxon>Insecta</taxon>
        <taxon>Pterygota</taxon>
        <taxon>Neoptera</taxon>
        <taxon>Endopterygota</taxon>
        <taxon>Lepidoptera</taxon>
        <taxon>Glossata</taxon>
        <taxon>Ditrysia</taxon>
        <taxon>Papilionoidea</taxon>
        <taxon>Papilionidae</taxon>
        <taxon>Parnassiinae</taxon>
        <taxon>Parnassini</taxon>
        <taxon>Parnassius</taxon>
        <taxon>Parnassius</taxon>
    </lineage>
</organism>
<evidence type="ECO:0000313" key="9">
    <source>
        <dbReference type="Proteomes" id="UP000691718"/>
    </source>
</evidence>
<dbReference type="AlphaFoldDB" id="A0A8S3WM99"/>
<dbReference type="Pfam" id="PF13873">
    <property type="entry name" value="Myb_DNA-bind_5"/>
    <property type="match status" value="1"/>
</dbReference>
<feature type="domain" description="Myb/SANT-like DNA-binding" evidence="7">
    <location>
        <begin position="17"/>
        <end position="93"/>
    </location>
</feature>
<keyword evidence="3" id="KW-0805">Transcription regulation</keyword>
<gene>
    <name evidence="8" type="ORF">PAPOLLO_LOCUS7419</name>
</gene>
<reference evidence="8" key="1">
    <citation type="submission" date="2021-04" db="EMBL/GenBank/DDBJ databases">
        <authorList>
            <person name="Tunstrom K."/>
        </authorList>
    </citation>
    <scope>NUCLEOTIDE SEQUENCE</scope>
</reference>
<name>A0A8S3WM99_PARAO</name>
<feature type="compositionally biased region" description="Basic residues" evidence="6">
    <location>
        <begin position="89"/>
        <end position="98"/>
    </location>
</feature>
<evidence type="ECO:0000256" key="2">
    <source>
        <dbReference type="ARBA" id="ARBA00016807"/>
    </source>
</evidence>
<evidence type="ECO:0000256" key="6">
    <source>
        <dbReference type="SAM" id="MobiDB-lite"/>
    </source>
</evidence>
<feature type="region of interest" description="Disordered" evidence="6">
    <location>
        <begin position="1"/>
        <end position="22"/>
    </location>
</feature>
<evidence type="ECO:0000256" key="4">
    <source>
        <dbReference type="ARBA" id="ARBA00023163"/>
    </source>
</evidence>
<dbReference type="EMBL" id="CAJQZP010000518">
    <property type="protein sequence ID" value="CAG4965543.1"/>
    <property type="molecule type" value="Genomic_DNA"/>
</dbReference>
<evidence type="ECO:0000256" key="3">
    <source>
        <dbReference type="ARBA" id="ARBA00023015"/>
    </source>
</evidence>
<keyword evidence="4" id="KW-0804">Transcription</keyword>
<sequence>MESKANIAPENQKNRARGENWTQEEKDLFLELMRQSEPIIENKLTDTDTNKRKNLEWIRVQKSHKKLTGKSRDITQLKGFWRRSKVAAKKSVSQHRRALQGTGGGQRPPSPGDDHLKITEFCTTDFVKEENLYDSNVVPQLQGEDNDQGVVIGGTEVQNNTLYDIDKIDIKIPECSRKTQMVFPPKVDKKQNREKKTNKLVGKEALLRSNIEFKERASAMLEEEHKLKIKFQEREIAHQQLRHKLEIDILLLEKEKKKLELELLKKN</sequence>
<evidence type="ECO:0000256" key="1">
    <source>
        <dbReference type="ARBA" id="ARBA00011764"/>
    </source>
</evidence>